<dbReference type="RefSeq" id="WP_096427811.1">
    <property type="nucleotide sequence ID" value="NZ_AP018042.1"/>
</dbReference>
<accession>A0A1Y1CEW6</accession>
<reference evidence="1 2" key="1">
    <citation type="journal article" date="2018" name="Mar. Genomics">
        <title>Complete genome sequence of Marinifilaceae bacterium strain SPP2, isolated from the Antarctic marine sediment.</title>
        <authorList>
            <person name="Watanabe M."/>
            <person name="Kojima H."/>
            <person name="Fukui M."/>
        </authorList>
    </citation>
    <scope>NUCLEOTIDE SEQUENCE [LARGE SCALE GENOMIC DNA]</scope>
    <source>
        <strain evidence="1 2">SPP2</strain>
    </source>
</reference>
<dbReference type="EMBL" id="AP018042">
    <property type="protein sequence ID" value="BAX78898.1"/>
    <property type="molecule type" value="Genomic_DNA"/>
</dbReference>
<proteinExistence type="predicted"/>
<evidence type="ECO:0008006" key="3">
    <source>
        <dbReference type="Google" id="ProtNLM"/>
    </source>
</evidence>
<evidence type="ECO:0000313" key="1">
    <source>
        <dbReference type="EMBL" id="BAX78898.1"/>
    </source>
</evidence>
<protein>
    <recommendedName>
        <fullName evidence="3">WbqC-like protein</fullName>
    </recommendedName>
</protein>
<dbReference type="OrthoDB" id="3611744at2"/>
<dbReference type="InterPro" id="IPR014985">
    <property type="entry name" value="WbqC"/>
</dbReference>
<keyword evidence="2" id="KW-1185">Reference proteome</keyword>
<dbReference type="Pfam" id="PF08889">
    <property type="entry name" value="WbqC"/>
    <property type="match status" value="1"/>
</dbReference>
<sequence>MDYQSVAYISTDKESPKNKGLIGADMLAIMQPYVFPYIGYFQLIEAASEIVFYDDVNYIKRGWVNRNRILLNGSDFLFTIPVSKGSQNKKINEVKPIPDEKFKRKLFLQMKYSYSKAPYYKEVIELIENVCKKEYENIGDMGIASILAVHEYLHKTIKWSKSSICSPLNADKEKADRLIDITKQFGYKTYVNTVGGRKLYQKEYFKDKGIDLYFIKTGKIEYAQAGNKFIPNLSIIDILMFNDKQTILRFFKNYILI</sequence>
<dbReference type="Proteomes" id="UP000218267">
    <property type="component" value="Chromosome"/>
</dbReference>
<name>A0A1Y1CEW6_9BACT</name>
<organism evidence="1 2">
    <name type="scientific">Labilibaculum antarcticum</name>
    <dbReference type="NCBI Taxonomy" id="1717717"/>
    <lineage>
        <taxon>Bacteria</taxon>
        <taxon>Pseudomonadati</taxon>
        <taxon>Bacteroidota</taxon>
        <taxon>Bacteroidia</taxon>
        <taxon>Marinilabiliales</taxon>
        <taxon>Marinifilaceae</taxon>
        <taxon>Labilibaculum</taxon>
    </lineage>
</organism>
<dbReference type="AlphaFoldDB" id="A0A1Y1CEW6"/>
<evidence type="ECO:0000313" key="2">
    <source>
        <dbReference type="Proteomes" id="UP000218267"/>
    </source>
</evidence>
<gene>
    <name evidence="1" type="ORF">ALGA_0505</name>
</gene>
<reference evidence="2" key="2">
    <citation type="journal article" date="2020" name="Antonie Van Leeuwenhoek">
        <title>Labilibaculum antarcticum sp. nov., a novel facultative anaerobic, psychrotorelant bacterium isolated from marine sediment of Antarctica.</title>
        <authorList>
            <person name="Watanabe M."/>
            <person name="Kojima H."/>
            <person name="Fukui M."/>
        </authorList>
    </citation>
    <scope>NUCLEOTIDE SEQUENCE [LARGE SCALE GENOMIC DNA]</scope>
    <source>
        <strain evidence="2">SPP2</strain>
    </source>
</reference>
<dbReference type="KEGG" id="mbas:ALGA_0505"/>